<dbReference type="InterPro" id="IPR035516">
    <property type="entry name" value="Gyrase/topoIV_suA_C"/>
</dbReference>
<evidence type="ECO:0000256" key="9">
    <source>
        <dbReference type="ARBA" id="ARBA00063644"/>
    </source>
</evidence>
<dbReference type="NCBIfam" id="NF004044">
    <property type="entry name" value="PRK05561.1"/>
    <property type="match status" value="1"/>
</dbReference>
<dbReference type="HAMAP" id="MF_01897">
    <property type="entry name" value="GyrA"/>
    <property type="match status" value="1"/>
</dbReference>
<dbReference type="SUPFAM" id="SSF56719">
    <property type="entry name" value="Type II DNA topoisomerase"/>
    <property type="match status" value="1"/>
</dbReference>
<feature type="region of interest" description="Disordered" evidence="10">
    <location>
        <begin position="804"/>
        <end position="835"/>
    </location>
</feature>
<feature type="domain" description="Topo IIA-type catalytic" evidence="11">
    <location>
        <begin position="35"/>
        <end position="499"/>
    </location>
</feature>
<organism evidence="12">
    <name type="scientific">hydrothermal vent metagenome</name>
    <dbReference type="NCBI Taxonomy" id="652676"/>
    <lineage>
        <taxon>unclassified sequences</taxon>
        <taxon>metagenomes</taxon>
        <taxon>ecological metagenomes</taxon>
    </lineage>
</organism>
<dbReference type="GO" id="GO:0009330">
    <property type="term" value="C:DNA topoisomerase type II (double strand cut, ATP-hydrolyzing) complex"/>
    <property type="evidence" value="ECO:0007669"/>
    <property type="project" value="TreeGrafter"/>
</dbReference>
<protein>
    <recommendedName>
        <fullName evidence="3">DNA topoisomerase (ATP-hydrolyzing)</fullName>
        <ecNumber evidence="3">5.6.2.2</ecNumber>
    </recommendedName>
</protein>
<evidence type="ECO:0000256" key="8">
    <source>
        <dbReference type="ARBA" id="ARBA00023235"/>
    </source>
</evidence>
<dbReference type="SUPFAM" id="SSF101904">
    <property type="entry name" value="GyrA/ParC C-terminal domain-like"/>
    <property type="match status" value="1"/>
</dbReference>
<comment type="similarity">
    <text evidence="2">Belongs to the type II topoisomerase GyrA/ParC subunit family.</text>
</comment>
<keyword evidence="4" id="KW-0547">Nucleotide-binding</keyword>
<evidence type="ECO:0000256" key="6">
    <source>
        <dbReference type="ARBA" id="ARBA00023029"/>
    </source>
</evidence>
<dbReference type="Pfam" id="PF03989">
    <property type="entry name" value="DNA_gyraseA_C"/>
    <property type="match status" value="6"/>
</dbReference>
<dbReference type="Gene3D" id="3.30.1360.40">
    <property type="match status" value="1"/>
</dbReference>
<evidence type="ECO:0000256" key="2">
    <source>
        <dbReference type="ARBA" id="ARBA00008263"/>
    </source>
</evidence>
<dbReference type="InterPro" id="IPR013758">
    <property type="entry name" value="Topo_IIA_A/C_ab"/>
</dbReference>
<evidence type="ECO:0000256" key="3">
    <source>
        <dbReference type="ARBA" id="ARBA00012895"/>
    </source>
</evidence>
<dbReference type="Gene3D" id="2.120.10.90">
    <property type="entry name" value="DNA gyrase/topoisomerase IV, subunit A, C-terminal"/>
    <property type="match status" value="1"/>
</dbReference>
<reference evidence="12" key="1">
    <citation type="submission" date="2018-06" db="EMBL/GenBank/DDBJ databases">
        <authorList>
            <person name="Zhirakovskaya E."/>
        </authorList>
    </citation>
    <scope>NUCLEOTIDE SEQUENCE</scope>
</reference>
<keyword evidence="8 12" id="KW-0413">Isomerase</keyword>
<dbReference type="GO" id="GO:0003677">
    <property type="term" value="F:DNA binding"/>
    <property type="evidence" value="ECO:0007669"/>
    <property type="project" value="UniProtKB-KW"/>
</dbReference>
<dbReference type="InterPro" id="IPR013760">
    <property type="entry name" value="Topo_IIA-like_dom_sf"/>
</dbReference>
<evidence type="ECO:0000256" key="10">
    <source>
        <dbReference type="SAM" id="MobiDB-lite"/>
    </source>
</evidence>
<accession>A0A3B1CIM7</accession>
<dbReference type="InterPro" id="IPR013757">
    <property type="entry name" value="Topo_IIA_A_a_sf"/>
</dbReference>
<dbReference type="NCBIfam" id="TIGR01063">
    <property type="entry name" value="gyrA"/>
    <property type="match status" value="1"/>
</dbReference>
<keyword evidence="5" id="KW-0067">ATP-binding</keyword>
<dbReference type="FunFam" id="2.120.10.90:FF:000005">
    <property type="entry name" value="DNA topoisomerase 4 subunit A"/>
    <property type="match status" value="1"/>
</dbReference>
<feature type="compositionally biased region" description="Gly residues" evidence="10">
    <location>
        <begin position="806"/>
        <end position="817"/>
    </location>
</feature>
<keyword evidence="7" id="KW-0238">DNA-binding</keyword>
<dbReference type="GO" id="GO:0006265">
    <property type="term" value="P:DNA topological change"/>
    <property type="evidence" value="ECO:0007669"/>
    <property type="project" value="InterPro"/>
</dbReference>
<dbReference type="GO" id="GO:0005737">
    <property type="term" value="C:cytoplasm"/>
    <property type="evidence" value="ECO:0007669"/>
    <property type="project" value="TreeGrafter"/>
</dbReference>
<dbReference type="PANTHER" id="PTHR43493">
    <property type="entry name" value="DNA GYRASE/TOPOISOMERASE SUBUNIT A"/>
    <property type="match status" value="1"/>
</dbReference>
<dbReference type="Gene3D" id="1.10.268.10">
    <property type="entry name" value="Topoisomerase, domain 3"/>
    <property type="match status" value="1"/>
</dbReference>
<gene>
    <name evidence="12" type="ORF">MNBD_NITROSPINAE01-490</name>
</gene>
<dbReference type="Gene3D" id="3.90.199.10">
    <property type="entry name" value="Topoisomerase II, domain 5"/>
    <property type="match status" value="1"/>
</dbReference>
<dbReference type="NCBIfam" id="NF004043">
    <property type="entry name" value="PRK05560.1"/>
    <property type="match status" value="1"/>
</dbReference>
<dbReference type="EMBL" id="UOGC01000074">
    <property type="protein sequence ID" value="VAX18625.1"/>
    <property type="molecule type" value="Genomic_DNA"/>
</dbReference>
<dbReference type="Pfam" id="PF00521">
    <property type="entry name" value="DNA_topoisoIV"/>
    <property type="match status" value="1"/>
</dbReference>
<dbReference type="FunFam" id="1.10.268.10:FF:000001">
    <property type="entry name" value="DNA gyrase subunit A"/>
    <property type="match status" value="1"/>
</dbReference>
<dbReference type="InterPro" id="IPR050220">
    <property type="entry name" value="Type_II_DNA_Topoisomerases"/>
</dbReference>
<evidence type="ECO:0000256" key="5">
    <source>
        <dbReference type="ARBA" id="ARBA00022840"/>
    </source>
</evidence>
<evidence type="ECO:0000256" key="1">
    <source>
        <dbReference type="ARBA" id="ARBA00000185"/>
    </source>
</evidence>
<name>A0A3B1CIM7_9ZZZZ</name>
<proteinExistence type="inferred from homology"/>
<evidence type="ECO:0000256" key="4">
    <source>
        <dbReference type="ARBA" id="ARBA00022741"/>
    </source>
</evidence>
<evidence type="ECO:0000256" key="7">
    <source>
        <dbReference type="ARBA" id="ARBA00023125"/>
    </source>
</evidence>
<comment type="subunit">
    <text evidence="9">Heterotetramer composed of ParC and ParE.</text>
</comment>
<dbReference type="FunFam" id="3.90.199.10:FF:000001">
    <property type="entry name" value="DNA gyrase subunit A"/>
    <property type="match status" value="1"/>
</dbReference>
<sequence length="835" mass="92963">MSETADTSVLPISIEDEMRSSFLEYSMSVIVSRALPDVRDGLKPVHRRILFGMSENGNTYNKAYKKSARTVGDVMGKYHPHGDSAIYDAMVRMAQPFSLRYPLIDGQGNFGSVDDPPAAMRYTEARLDRISGEVLEDLYKETVDFSPNYDESQFEPKVLPSKLPNLLLNGSGGIAVGMTTNIPPHNLGEVIDGIIHLIDNPECGVEDLMEHIPGPDFPTAGEIHGSMGIRSAYHTGRGLVVMRAKAHIEIVGKTEREQIAVTEIPYQVSKARLIEKIADLVKDKRIVGISDIRDESDRDGTRIVIELKRDAVGQVILNQLYKHTQMQDTFGVIMLALVNGQPKQLNLKQVLQCFIEHRREIITRRTLFELRKAKERQHLLEGFKKALDNLNDIIELIRASSGPEEARNNLIEKYEFSPAQAKAILELRLQRLTGMERQKILDELAEITKTIAGLEYICEHEEEKLSIIKRESLEIRERFADERRTLLVPVESEMDMESLIAEEDMVVTISTLGYIKRNSIDEFRAQRRGGKGVKGMSMRDEDIVQKLFIASTHDNLLFFTTKGRVFRKKVYEAPLASRTGKGKAVVNLIQLQPDEKVATIFPLKEFEANKFLVTATKKGYVKKTKLELFSRIHAGGIIATDLVEDDAVIAVKITDGNKRVLLSSANGMAICFHESDMRPMGRVARGVRGIRLGKDDSLTAMTTGSEGEEFSVFSIKADGLGKRSDIQRYPVQRRDGRGVIDIKCDKNSPVKAVLKVSEDDDIMIITRDGVVIRIKASDVSMIGRNTKGVRVINLSKDDSVVSVGKFEGGQAGDQDNGGGEDDKATASAEGSEESS</sequence>
<dbReference type="CDD" id="cd00187">
    <property type="entry name" value="TOP4c"/>
    <property type="match status" value="1"/>
</dbReference>
<keyword evidence="6" id="KW-0799">Topoisomerase</keyword>
<dbReference type="PANTHER" id="PTHR43493:SF5">
    <property type="entry name" value="DNA GYRASE SUBUNIT A, CHLOROPLASTIC_MITOCHONDRIAL"/>
    <property type="match status" value="1"/>
</dbReference>
<dbReference type="FunFam" id="3.30.1360.40:FF:000002">
    <property type="entry name" value="DNA gyrase subunit A"/>
    <property type="match status" value="1"/>
</dbReference>
<dbReference type="InterPro" id="IPR006691">
    <property type="entry name" value="GyrA/parC_rep"/>
</dbReference>
<dbReference type="GO" id="GO:0005694">
    <property type="term" value="C:chromosome"/>
    <property type="evidence" value="ECO:0007669"/>
    <property type="project" value="InterPro"/>
</dbReference>
<evidence type="ECO:0000313" key="12">
    <source>
        <dbReference type="EMBL" id="VAX18625.1"/>
    </source>
</evidence>
<dbReference type="AlphaFoldDB" id="A0A3B1CIM7"/>
<dbReference type="SMART" id="SM00434">
    <property type="entry name" value="TOP4c"/>
    <property type="match status" value="1"/>
</dbReference>
<evidence type="ECO:0000259" key="11">
    <source>
        <dbReference type="PROSITE" id="PS52040"/>
    </source>
</evidence>
<dbReference type="GO" id="GO:0003918">
    <property type="term" value="F:DNA topoisomerase type II (double strand cut, ATP-hydrolyzing) activity"/>
    <property type="evidence" value="ECO:0007669"/>
    <property type="project" value="UniProtKB-EC"/>
</dbReference>
<dbReference type="GO" id="GO:0005524">
    <property type="term" value="F:ATP binding"/>
    <property type="evidence" value="ECO:0007669"/>
    <property type="project" value="UniProtKB-KW"/>
</dbReference>
<dbReference type="InterPro" id="IPR002205">
    <property type="entry name" value="Topo_IIA_dom_A"/>
</dbReference>
<dbReference type="EC" id="5.6.2.2" evidence="3"/>
<dbReference type="PROSITE" id="PS52040">
    <property type="entry name" value="TOPO_IIA"/>
    <property type="match status" value="1"/>
</dbReference>
<comment type="catalytic activity">
    <reaction evidence="1">
        <text>ATP-dependent breakage, passage and rejoining of double-stranded DNA.</text>
        <dbReference type="EC" id="5.6.2.2"/>
    </reaction>
</comment>
<dbReference type="InterPro" id="IPR005743">
    <property type="entry name" value="GyrA"/>
</dbReference>